<protein>
    <recommendedName>
        <fullName evidence="4">Transmembrane protein</fullName>
    </recommendedName>
</protein>
<proteinExistence type="predicted"/>
<evidence type="ECO:0000256" key="1">
    <source>
        <dbReference type="SAM" id="Phobius"/>
    </source>
</evidence>
<comment type="caution">
    <text evidence="2">The sequence shown here is derived from an EMBL/GenBank/DDBJ whole genome shotgun (WGS) entry which is preliminary data.</text>
</comment>
<reference evidence="2 3" key="1">
    <citation type="journal article" date="2018" name="Sci. Rep.">
        <title>Genomic signatures of local adaptation to the degree of environmental predictability in rotifers.</title>
        <authorList>
            <person name="Franch-Gras L."/>
            <person name="Hahn C."/>
            <person name="Garcia-Roger E.M."/>
            <person name="Carmona M.J."/>
            <person name="Serra M."/>
            <person name="Gomez A."/>
        </authorList>
    </citation>
    <scope>NUCLEOTIDE SEQUENCE [LARGE SCALE GENOMIC DNA]</scope>
    <source>
        <strain evidence="2">HYR1</strain>
    </source>
</reference>
<evidence type="ECO:0008006" key="4">
    <source>
        <dbReference type="Google" id="ProtNLM"/>
    </source>
</evidence>
<accession>A0A3M7T9Z2</accession>
<evidence type="ECO:0000313" key="3">
    <source>
        <dbReference type="Proteomes" id="UP000276133"/>
    </source>
</evidence>
<organism evidence="2 3">
    <name type="scientific">Brachionus plicatilis</name>
    <name type="common">Marine rotifer</name>
    <name type="synonym">Brachionus muelleri</name>
    <dbReference type="NCBI Taxonomy" id="10195"/>
    <lineage>
        <taxon>Eukaryota</taxon>
        <taxon>Metazoa</taxon>
        <taxon>Spiralia</taxon>
        <taxon>Gnathifera</taxon>
        <taxon>Rotifera</taxon>
        <taxon>Eurotatoria</taxon>
        <taxon>Monogononta</taxon>
        <taxon>Pseudotrocha</taxon>
        <taxon>Ploima</taxon>
        <taxon>Brachionidae</taxon>
        <taxon>Brachionus</taxon>
    </lineage>
</organism>
<keyword evidence="1" id="KW-1133">Transmembrane helix</keyword>
<sequence>MKNNLKISKHNRLTQIQKPKKSTIKLIIFCYAIVTQTFILFLIENIIFFYPKKNFKSLDKILVFFMRRALSQYYETSEAIYLVYKGWRGFDVLLGSSVSFPSPFVFDSKFKLNDQLEIKRSCFDRELAFCEVLRKYPLVNSLIVKSILFNFFSFVGISNLKRKNFVLNPTIENNIPNTPNVQLKLTYTNLQTRQHFWRDIQI</sequence>
<keyword evidence="1" id="KW-0472">Membrane</keyword>
<dbReference type="AlphaFoldDB" id="A0A3M7T9Z2"/>
<dbReference type="Proteomes" id="UP000276133">
    <property type="component" value="Unassembled WGS sequence"/>
</dbReference>
<evidence type="ECO:0000313" key="2">
    <source>
        <dbReference type="EMBL" id="RNA44906.1"/>
    </source>
</evidence>
<gene>
    <name evidence="2" type="ORF">BpHYR1_008641</name>
</gene>
<keyword evidence="3" id="KW-1185">Reference proteome</keyword>
<feature type="transmembrane region" description="Helical" evidence="1">
    <location>
        <begin position="26"/>
        <end position="50"/>
    </location>
</feature>
<name>A0A3M7T9Z2_BRAPC</name>
<dbReference type="EMBL" id="REGN01000044">
    <property type="protein sequence ID" value="RNA44906.1"/>
    <property type="molecule type" value="Genomic_DNA"/>
</dbReference>
<keyword evidence="1" id="KW-0812">Transmembrane</keyword>